<dbReference type="InterPro" id="IPR003593">
    <property type="entry name" value="AAA+_ATPase"/>
</dbReference>
<dbReference type="InterPro" id="IPR027417">
    <property type="entry name" value="P-loop_NTPase"/>
</dbReference>
<gene>
    <name evidence="6" type="ORF">LB941_00195</name>
</gene>
<dbReference type="SUPFAM" id="SSF52540">
    <property type="entry name" value="P-loop containing nucleoside triphosphate hydrolases"/>
    <property type="match status" value="1"/>
</dbReference>
<dbReference type="Gene3D" id="3.40.50.300">
    <property type="entry name" value="P-loop containing nucleotide triphosphate hydrolases"/>
    <property type="match status" value="1"/>
</dbReference>
<organism evidence="6 7">
    <name type="scientific">Ligilactobacillus ubinensis</name>
    <dbReference type="NCBI Taxonomy" id="2876789"/>
    <lineage>
        <taxon>Bacteria</taxon>
        <taxon>Bacillati</taxon>
        <taxon>Bacillota</taxon>
        <taxon>Bacilli</taxon>
        <taxon>Lactobacillales</taxon>
        <taxon>Lactobacillaceae</taxon>
        <taxon>Ligilactobacillus</taxon>
    </lineage>
</organism>
<dbReference type="InterPro" id="IPR017871">
    <property type="entry name" value="ABC_transporter-like_CS"/>
</dbReference>
<evidence type="ECO:0000256" key="1">
    <source>
        <dbReference type="ARBA" id="ARBA00005417"/>
    </source>
</evidence>
<dbReference type="PROSITE" id="PS00211">
    <property type="entry name" value="ABC_TRANSPORTER_1"/>
    <property type="match status" value="1"/>
</dbReference>
<evidence type="ECO:0000256" key="4">
    <source>
        <dbReference type="ARBA" id="ARBA00022840"/>
    </source>
</evidence>
<dbReference type="PANTHER" id="PTHR43335">
    <property type="entry name" value="ABC TRANSPORTER, ATP-BINDING PROTEIN"/>
    <property type="match status" value="1"/>
</dbReference>
<dbReference type="PANTHER" id="PTHR43335:SF2">
    <property type="entry name" value="ABC TRANSPORTER, ATP-BINDING PROTEIN"/>
    <property type="match status" value="1"/>
</dbReference>
<dbReference type="Pfam" id="PF00005">
    <property type="entry name" value="ABC_tran"/>
    <property type="match status" value="1"/>
</dbReference>
<dbReference type="InterPro" id="IPR003439">
    <property type="entry name" value="ABC_transporter-like_ATP-bd"/>
</dbReference>
<dbReference type="Proteomes" id="UP001139006">
    <property type="component" value="Unassembled WGS sequence"/>
</dbReference>
<evidence type="ECO:0000313" key="6">
    <source>
        <dbReference type="EMBL" id="MCP0885750.1"/>
    </source>
</evidence>
<sequence>MDLLIRNLSMEYGKTAIFSNLNADLQSGNLIGLLGPNGAGKTTLIRILTTLLKPTHGKVMVDGKDIISKPQVMRSILGYLPQQVPYFPNLTAREYLNYIADMKGMNIKETKHQVETLLEKLHLANTGSKYVKNFSGGMRQRVGIAAMLLNDPKIIIADEPSTGLDPEERAILRNILSELARDHLVLLSTHIVSDVEAIASQVLLIKEGNFLYQGTPENLVEKSTGYVWEYSIDKNAKSFEVPNQFEKPTISLTQKSDGVQIREISDKPQQLNAKQVSPTLEEAYLGVIKGVITL</sequence>
<keyword evidence="7" id="KW-1185">Reference proteome</keyword>
<protein>
    <submittedName>
        <fullName evidence="6">ATP-binding cassette domain-containing protein</fullName>
    </submittedName>
</protein>
<evidence type="ECO:0000313" key="7">
    <source>
        <dbReference type="Proteomes" id="UP001139006"/>
    </source>
</evidence>
<accession>A0A9X2JKF6</accession>
<proteinExistence type="inferred from homology"/>
<dbReference type="RefSeq" id="WP_253358398.1">
    <property type="nucleotide sequence ID" value="NZ_JAIULA010000001.1"/>
</dbReference>
<evidence type="ECO:0000259" key="5">
    <source>
        <dbReference type="PROSITE" id="PS50893"/>
    </source>
</evidence>
<keyword evidence="2" id="KW-0813">Transport</keyword>
<name>A0A9X2JKF6_9LACO</name>
<dbReference type="GO" id="GO:0005524">
    <property type="term" value="F:ATP binding"/>
    <property type="evidence" value="ECO:0007669"/>
    <property type="project" value="UniProtKB-KW"/>
</dbReference>
<comment type="similarity">
    <text evidence="1">Belongs to the ABC transporter superfamily.</text>
</comment>
<keyword evidence="3" id="KW-0547">Nucleotide-binding</keyword>
<dbReference type="GO" id="GO:0016887">
    <property type="term" value="F:ATP hydrolysis activity"/>
    <property type="evidence" value="ECO:0007669"/>
    <property type="project" value="InterPro"/>
</dbReference>
<dbReference type="EMBL" id="JAIULA010000001">
    <property type="protein sequence ID" value="MCP0885750.1"/>
    <property type="molecule type" value="Genomic_DNA"/>
</dbReference>
<evidence type="ECO:0000256" key="3">
    <source>
        <dbReference type="ARBA" id="ARBA00022741"/>
    </source>
</evidence>
<evidence type="ECO:0000256" key="2">
    <source>
        <dbReference type="ARBA" id="ARBA00022448"/>
    </source>
</evidence>
<keyword evidence="4 6" id="KW-0067">ATP-binding</keyword>
<dbReference type="SMART" id="SM00382">
    <property type="entry name" value="AAA"/>
    <property type="match status" value="1"/>
</dbReference>
<feature type="domain" description="ABC transporter" evidence="5">
    <location>
        <begin position="3"/>
        <end position="232"/>
    </location>
</feature>
<reference evidence="6 7" key="1">
    <citation type="journal article" date="2023" name="Int. J. Syst. Evol. Microbiol.">
        <title>Ligilactobacillus ubinensis sp. nov., a novel species isolated from the wild ferment of a durian fruit (Durio zibethinus).</title>
        <authorList>
            <person name="Heng Y.C."/>
            <person name="Menon N."/>
            <person name="Chen B."/>
            <person name="Loo B.Z.L."/>
            <person name="Wong G.W.J."/>
            <person name="Lim A.C.H."/>
            <person name="Silvaraju S."/>
            <person name="Kittelmann S."/>
        </authorList>
    </citation>
    <scope>NUCLEOTIDE SEQUENCE [LARGE SCALE GENOMIC DNA]</scope>
    <source>
        <strain evidence="6 7">WILCCON 0076</strain>
    </source>
</reference>
<dbReference type="PROSITE" id="PS50893">
    <property type="entry name" value="ABC_TRANSPORTER_2"/>
    <property type="match status" value="1"/>
</dbReference>
<comment type="caution">
    <text evidence="6">The sequence shown here is derived from an EMBL/GenBank/DDBJ whole genome shotgun (WGS) entry which is preliminary data.</text>
</comment>
<dbReference type="AlphaFoldDB" id="A0A9X2JKF6"/>